<evidence type="ECO:0000256" key="1">
    <source>
        <dbReference type="SAM" id="MobiDB-lite"/>
    </source>
</evidence>
<dbReference type="RefSeq" id="WP_259960831.1">
    <property type="nucleotide sequence ID" value="NZ_JAOAMV010000002.1"/>
</dbReference>
<accession>A0A9X3AK85</accession>
<dbReference type="AlphaFoldDB" id="A0A9X3AK85"/>
<keyword evidence="2" id="KW-0472">Membrane</keyword>
<organism evidence="3 4">
    <name type="scientific">Tsuneonella litorea</name>
    <dbReference type="NCBI Taxonomy" id="2976475"/>
    <lineage>
        <taxon>Bacteria</taxon>
        <taxon>Pseudomonadati</taxon>
        <taxon>Pseudomonadota</taxon>
        <taxon>Alphaproteobacteria</taxon>
        <taxon>Sphingomonadales</taxon>
        <taxon>Erythrobacteraceae</taxon>
        <taxon>Tsuneonella</taxon>
    </lineage>
</organism>
<feature type="compositionally biased region" description="Low complexity" evidence="1">
    <location>
        <begin position="129"/>
        <end position="146"/>
    </location>
</feature>
<proteinExistence type="predicted"/>
<name>A0A9X3AK85_9SPHN</name>
<reference evidence="3" key="1">
    <citation type="submission" date="2022-09" db="EMBL/GenBank/DDBJ databases">
        <title>The genome sequence of Tsuneonella sp. YG55.</title>
        <authorList>
            <person name="Liu Y."/>
        </authorList>
    </citation>
    <scope>NUCLEOTIDE SEQUENCE</scope>
    <source>
        <strain evidence="3">YG55</strain>
    </source>
</reference>
<evidence type="ECO:0000313" key="4">
    <source>
        <dbReference type="Proteomes" id="UP001142648"/>
    </source>
</evidence>
<protein>
    <recommendedName>
        <fullName evidence="5">DUF883 domain-containing protein</fullName>
    </recommendedName>
</protein>
<comment type="caution">
    <text evidence="3">The sequence shown here is derived from an EMBL/GenBank/DDBJ whole genome shotgun (WGS) entry which is preliminary data.</text>
</comment>
<dbReference type="Proteomes" id="UP001142648">
    <property type="component" value="Unassembled WGS sequence"/>
</dbReference>
<dbReference type="EMBL" id="JAOAMV010000002">
    <property type="protein sequence ID" value="MCT2558034.1"/>
    <property type="molecule type" value="Genomic_DNA"/>
</dbReference>
<feature type="region of interest" description="Disordered" evidence="1">
    <location>
        <begin position="1"/>
        <end position="30"/>
    </location>
</feature>
<evidence type="ECO:0000313" key="3">
    <source>
        <dbReference type="EMBL" id="MCT2558034.1"/>
    </source>
</evidence>
<evidence type="ECO:0008006" key="5">
    <source>
        <dbReference type="Google" id="ProtNLM"/>
    </source>
</evidence>
<keyword evidence="2" id="KW-0812">Transmembrane</keyword>
<evidence type="ECO:0000256" key="2">
    <source>
        <dbReference type="SAM" id="Phobius"/>
    </source>
</evidence>
<feature type="region of interest" description="Disordered" evidence="1">
    <location>
        <begin position="117"/>
        <end position="158"/>
    </location>
</feature>
<keyword evidence="2" id="KW-1133">Transmembrane helix</keyword>
<keyword evidence="4" id="KW-1185">Reference proteome</keyword>
<sequence length="158" mass="16453">MATNSEDKRKELKKKIEAAEQRNSDRSFGDYARDAADGATSFVKEHPLATLAGGLALGVLVAAIVPGPGRRMRKKASARTAVLAGTLADLALTYGAKFLESAEEAAKAGQERIGDLGETIGDGARDLGRSASDSASRAIDSASRTANRALGSARSRLH</sequence>
<feature type="transmembrane region" description="Helical" evidence="2">
    <location>
        <begin position="48"/>
        <end position="65"/>
    </location>
</feature>
<gene>
    <name evidence="3" type="ORF">N0B51_03470</name>
</gene>